<keyword evidence="1" id="KW-0472">Membrane</keyword>
<feature type="transmembrane region" description="Helical" evidence="1">
    <location>
        <begin position="32"/>
        <end position="54"/>
    </location>
</feature>
<evidence type="ECO:0000259" key="2">
    <source>
        <dbReference type="PROSITE" id="PS51059"/>
    </source>
</evidence>
<organism evidence="3 4">
    <name type="scientific">Flavobacterium johnsoniae</name>
    <name type="common">Cytophaga johnsonae</name>
    <dbReference type="NCBI Taxonomy" id="986"/>
    <lineage>
        <taxon>Bacteria</taxon>
        <taxon>Pseudomonadati</taxon>
        <taxon>Bacteroidota</taxon>
        <taxon>Flavobacteriia</taxon>
        <taxon>Flavobacteriales</taxon>
        <taxon>Flavobacteriaceae</taxon>
        <taxon>Flavobacterium</taxon>
    </lineage>
</organism>
<feature type="transmembrane region" description="Helical" evidence="1">
    <location>
        <begin position="111"/>
        <end position="133"/>
    </location>
</feature>
<dbReference type="AlphaFoldDB" id="A0A1M5KC59"/>
<dbReference type="EMBL" id="FQWH01000003">
    <property type="protein sequence ID" value="SHG50446.1"/>
    <property type="molecule type" value="Genomic_DNA"/>
</dbReference>
<keyword evidence="1" id="KW-1133">Transmembrane helix</keyword>
<dbReference type="GO" id="GO:0003950">
    <property type="term" value="F:NAD+ poly-ADP-ribosyltransferase activity"/>
    <property type="evidence" value="ECO:0007669"/>
    <property type="project" value="InterPro"/>
</dbReference>
<evidence type="ECO:0000256" key="1">
    <source>
        <dbReference type="SAM" id="Phobius"/>
    </source>
</evidence>
<dbReference type="RefSeq" id="WP_073408843.1">
    <property type="nucleotide sequence ID" value="NZ_CP158862.1"/>
</dbReference>
<sequence length="216" mass="25351">MNEFLIYSTYSASLINLLVYSYSFFRKEKANGFFVSYLAFCFTMQFTMEVMYHLRMTNLVVVNMFFAGQMVLLGMFYNSLIQVKSQKVFIKISLIIALLVLGVQFCMNSSVFLKFNLFEIILTNLLTVIFALFHFYNMLTEDKTYYYVSVGLIFYLLASTVLYLIGNLSIGLSDDIKLLTWMLNNFLVFCYQLFILFEWIKSFSKKTFPTNKTILK</sequence>
<feature type="transmembrane region" description="Helical" evidence="1">
    <location>
        <begin position="6"/>
        <end position="25"/>
    </location>
</feature>
<name>A0A1M5KC59_FLAJO</name>
<dbReference type="InterPro" id="IPR012317">
    <property type="entry name" value="Poly(ADP-ribose)pol_cat_dom"/>
</dbReference>
<keyword evidence="1" id="KW-0812">Transmembrane</keyword>
<dbReference type="Proteomes" id="UP000184112">
    <property type="component" value="Unassembled WGS sequence"/>
</dbReference>
<feature type="transmembrane region" description="Helical" evidence="1">
    <location>
        <begin position="60"/>
        <end position="81"/>
    </location>
</feature>
<feature type="transmembrane region" description="Helical" evidence="1">
    <location>
        <begin position="145"/>
        <end position="166"/>
    </location>
</feature>
<feature type="domain" description="PARP catalytic" evidence="2">
    <location>
        <begin position="1"/>
        <end position="29"/>
    </location>
</feature>
<evidence type="ECO:0000313" key="3">
    <source>
        <dbReference type="EMBL" id="SHG50446.1"/>
    </source>
</evidence>
<dbReference type="PROSITE" id="PS51059">
    <property type="entry name" value="PARP_CATALYTIC"/>
    <property type="match status" value="1"/>
</dbReference>
<reference evidence="3 4" key="1">
    <citation type="submission" date="2016-11" db="EMBL/GenBank/DDBJ databases">
        <authorList>
            <person name="Jaros S."/>
            <person name="Januszkiewicz K."/>
            <person name="Wedrychowicz H."/>
        </authorList>
    </citation>
    <scope>NUCLEOTIDE SEQUENCE [LARGE SCALE GENOMIC DNA]</scope>
    <source>
        <strain evidence="3 4">DSM 6792</strain>
    </source>
</reference>
<evidence type="ECO:0000313" key="4">
    <source>
        <dbReference type="Proteomes" id="UP000184112"/>
    </source>
</evidence>
<protein>
    <recommendedName>
        <fullName evidence="2">PARP catalytic domain-containing protein</fullName>
    </recommendedName>
</protein>
<feature type="transmembrane region" description="Helical" evidence="1">
    <location>
        <begin position="88"/>
        <end position="105"/>
    </location>
</feature>
<proteinExistence type="predicted"/>
<feature type="transmembrane region" description="Helical" evidence="1">
    <location>
        <begin position="178"/>
        <end position="197"/>
    </location>
</feature>
<gene>
    <name evidence="3" type="ORF">SAMN05444388_10318</name>
</gene>
<accession>A0A1M5KC59</accession>